<evidence type="ECO:0000313" key="3">
    <source>
        <dbReference type="Proteomes" id="UP000615026"/>
    </source>
</evidence>
<name>A0A928ZXT9_LEPEC</name>
<dbReference type="Proteomes" id="UP000615026">
    <property type="component" value="Unassembled WGS sequence"/>
</dbReference>
<comment type="caution">
    <text evidence="2">The sequence shown here is derived from an EMBL/GenBank/DDBJ whole genome shotgun (WGS) entry which is preliminary data.</text>
</comment>
<reference evidence="2" key="1">
    <citation type="submission" date="2020-10" db="EMBL/GenBank/DDBJ databases">
        <authorList>
            <person name="Castelo-Branco R."/>
            <person name="Eusebio N."/>
            <person name="Adriana R."/>
            <person name="Vieira A."/>
            <person name="Brugerolle De Fraissinette N."/>
            <person name="Rezende De Castro R."/>
            <person name="Schneider M.P."/>
            <person name="Vasconcelos V."/>
            <person name="Leao P.N."/>
        </authorList>
    </citation>
    <scope>NUCLEOTIDE SEQUENCE</scope>
    <source>
        <strain evidence="2">LEGE 11479</strain>
    </source>
</reference>
<dbReference type="RefSeq" id="WP_193995383.1">
    <property type="nucleotide sequence ID" value="NZ_JADEXP010000279.1"/>
</dbReference>
<sequence length="81" mass="9191">MFQDNTQGADASNRPPANDSLPEYEYEIVNHTLLGTLDAVQNTIKQLHKLNYAEPNDWSRPLPTGRANEVMAILTRRVRVN</sequence>
<evidence type="ECO:0000313" key="2">
    <source>
        <dbReference type="EMBL" id="MBE9069482.1"/>
    </source>
</evidence>
<proteinExistence type="predicted"/>
<evidence type="ECO:0000256" key="1">
    <source>
        <dbReference type="SAM" id="MobiDB-lite"/>
    </source>
</evidence>
<keyword evidence="3" id="KW-1185">Reference proteome</keyword>
<dbReference type="AlphaFoldDB" id="A0A928ZXT9"/>
<dbReference type="EMBL" id="JADEXP010000279">
    <property type="protein sequence ID" value="MBE9069482.1"/>
    <property type="molecule type" value="Genomic_DNA"/>
</dbReference>
<gene>
    <name evidence="2" type="ORF">IQ260_22810</name>
</gene>
<organism evidence="2 3">
    <name type="scientific">Leptolyngbya cf. ectocarpi LEGE 11479</name>
    <dbReference type="NCBI Taxonomy" id="1828722"/>
    <lineage>
        <taxon>Bacteria</taxon>
        <taxon>Bacillati</taxon>
        <taxon>Cyanobacteriota</taxon>
        <taxon>Cyanophyceae</taxon>
        <taxon>Leptolyngbyales</taxon>
        <taxon>Leptolyngbyaceae</taxon>
        <taxon>Leptolyngbya group</taxon>
        <taxon>Leptolyngbya</taxon>
    </lineage>
</organism>
<protein>
    <submittedName>
        <fullName evidence="2">Uncharacterized protein</fullName>
    </submittedName>
</protein>
<accession>A0A928ZXT9</accession>
<feature type="compositionally biased region" description="Polar residues" evidence="1">
    <location>
        <begin position="1"/>
        <end position="10"/>
    </location>
</feature>
<feature type="region of interest" description="Disordered" evidence="1">
    <location>
        <begin position="1"/>
        <end position="23"/>
    </location>
</feature>